<dbReference type="GO" id="GO:0005886">
    <property type="term" value="C:plasma membrane"/>
    <property type="evidence" value="ECO:0007669"/>
    <property type="project" value="UniProtKB-SubCell"/>
</dbReference>
<sequence>MSKASLVFKKELRDLFRDRKTLLVSILIPLIIMPLIFFVIGKSASSNEKKVEENFKIAITGGVNSEFVGFVKKIDKVQIIDSKNPEEDVKEGKLLLALEVPDNIDSLIKDEKDAPIKIIYDNSSQQSSMAQSRVENYIQEFSKQIVATRLEARGIKTSILNPVQISYKTTTKQEDSMGKVIIAMILPLFLVIYSVTGPMGPAIDLGAGEKERGTLEPLLTTQAGRMSLLWGKFAAISVIGLITTLASMIGIVIALKQSGNSAMGVNINAGMFSDIGIKGAVLITVMVILMNLTFGALELAISIYARSFKEAQTYLTPLNIIALAPIYLTYMLDARNIDMYYFHIPIANAVCLIKEFLAGVFNTGHILITFGWILFYIVLCITFARYMFSREEVIFRT</sequence>
<feature type="transmembrane region" description="Helical" evidence="1">
    <location>
        <begin position="20"/>
        <end position="40"/>
    </location>
</feature>
<organism evidence="2 3">
    <name type="scientific">Clostridium homopropionicum DSM 5847</name>
    <dbReference type="NCBI Taxonomy" id="1121318"/>
    <lineage>
        <taxon>Bacteria</taxon>
        <taxon>Bacillati</taxon>
        <taxon>Bacillota</taxon>
        <taxon>Clostridia</taxon>
        <taxon>Eubacteriales</taxon>
        <taxon>Clostridiaceae</taxon>
        <taxon>Clostridium</taxon>
    </lineage>
</organism>
<keyword evidence="3" id="KW-1185">Reference proteome</keyword>
<evidence type="ECO:0000256" key="1">
    <source>
        <dbReference type="SAM" id="Phobius"/>
    </source>
</evidence>
<dbReference type="AlphaFoldDB" id="A0A0L6ZBQ7"/>
<keyword evidence="1" id="KW-0472">Membrane</keyword>
<dbReference type="EMBL" id="LHUR01000015">
    <property type="protein sequence ID" value="KOA20405.1"/>
    <property type="molecule type" value="Genomic_DNA"/>
</dbReference>
<protein>
    <submittedName>
        <fullName evidence="2">Inner membrane transport permease YbhS</fullName>
    </submittedName>
</protein>
<dbReference type="PANTHER" id="PTHR43471">
    <property type="entry name" value="ABC TRANSPORTER PERMEASE"/>
    <property type="match status" value="1"/>
</dbReference>
<feature type="transmembrane region" description="Helical" evidence="1">
    <location>
        <begin position="177"/>
        <end position="195"/>
    </location>
</feature>
<comment type="caution">
    <text evidence="2">The sequence shown here is derived from an EMBL/GenBank/DDBJ whole genome shotgun (WGS) entry which is preliminary data.</text>
</comment>
<dbReference type="PATRIC" id="fig|1121318.3.peg.1235"/>
<dbReference type="STRING" id="36844.SAMN04488501_11559"/>
<dbReference type="Proteomes" id="UP000037043">
    <property type="component" value="Unassembled WGS sequence"/>
</dbReference>
<gene>
    <name evidence="2" type="primary">ybhS</name>
    <name evidence="2" type="ORF">CLHOM_12240</name>
</gene>
<dbReference type="PANTHER" id="PTHR43471:SF3">
    <property type="entry name" value="ABC TRANSPORTER PERMEASE PROTEIN NATB"/>
    <property type="match status" value="1"/>
</dbReference>
<feature type="transmembrane region" description="Helical" evidence="1">
    <location>
        <begin position="339"/>
        <end position="360"/>
    </location>
</feature>
<keyword evidence="1" id="KW-0812">Transmembrane</keyword>
<dbReference type="Pfam" id="PF12679">
    <property type="entry name" value="ABC2_membrane_2"/>
    <property type="match status" value="1"/>
</dbReference>
<evidence type="ECO:0000313" key="2">
    <source>
        <dbReference type="EMBL" id="KOA20405.1"/>
    </source>
</evidence>
<feature type="transmembrane region" description="Helical" evidence="1">
    <location>
        <begin position="233"/>
        <end position="255"/>
    </location>
</feature>
<feature type="transmembrane region" description="Helical" evidence="1">
    <location>
        <begin position="314"/>
        <end position="332"/>
    </location>
</feature>
<dbReference type="Gene3D" id="3.40.1710.10">
    <property type="entry name" value="abc type-2 transporter like domain"/>
    <property type="match status" value="1"/>
</dbReference>
<feature type="transmembrane region" description="Helical" evidence="1">
    <location>
        <begin position="275"/>
        <end position="294"/>
    </location>
</feature>
<keyword evidence="1" id="KW-1133">Transmembrane helix</keyword>
<accession>A0A0L6ZBQ7</accession>
<feature type="transmembrane region" description="Helical" evidence="1">
    <location>
        <begin position="366"/>
        <end position="388"/>
    </location>
</feature>
<reference evidence="3" key="1">
    <citation type="submission" date="2015-08" db="EMBL/GenBank/DDBJ databases">
        <title>Genome sequence of the strict anaerobe Clostridium homopropionicum LuHBu1 (DSM 5847T).</title>
        <authorList>
            <person name="Poehlein A."/>
            <person name="Beck M."/>
            <person name="Schiel-Bengelsdorf B."/>
            <person name="Bengelsdorf F.R."/>
            <person name="Daniel R."/>
            <person name="Duerre P."/>
        </authorList>
    </citation>
    <scope>NUCLEOTIDE SEQUENCE [LARGE SCALE GENOMIC DNA]</scope>
    <source>
        <strain evidence="3">DSM 5847</strain>
    </source>
</reference>
<proteinExistence type="predicted"/>
<name>A0A0L6ZBQ7_9CLOT</name>
<dbReference type="GO" id="GO:0140359">
    <property type="term" value="F:ABC-type transporter activity"/>
    <property type="evidence" value="ECO:0007669"/>
    <property type="project" value="InterPro"/>
</dbReference>
<evidence type="ECO:0000313" key="3">
    <source>
        <dbReference type="Proteomes" id="UP000037043"/>
    </source>
</evidence>